<reference evidence="1" key="1">
    <citation type="submission" date="2020-11" db="EMBL/GenBank/DDBJ databases">
        <authorList>
            <consortium name="DOE Joint Genome Institute"/>
            <person name="Ahrendt S."/>
            <person name="Riley R."/>
            <person name="Andreopoulos W."/>
            <person name="Labutti K."/>
            <person name="Pangilinan J."/>
            <person name="Ruiz-Duenas F.J."/>
            <person name="Barrasa J.M."/>
            <person name="Sanchez-Garcia M."/>
            <person name="Camarero S."/>
            <person name="Miyauchi S."/>
            <person name="Serrano A."/>
            <person name="Linde D."/>
            <person name="Babiker R."/>
            <person name="Drula E."/>
            <person name="Ayuso-Fernandez I."/>
            <person name="Pacheco R."/>
            <person name="Padilla G."/>
            <person name="Ferreira P."/>
            <person name="Barriuso J."/>
            <person name="Kellner H."/>
            <person name="Castanera R."/>
            <person name="Alfaro M."/>
            <person name="Ramirez L."/>
            <person name="Pisabarro A.G."/>
            <person name="Kuo A."/>
            <person name="Tritt A."/>
            <person name="Lipzen A."/>
            <person name="He G."/>
            <person name="Yan M."/>
            <person name="Ng V."/>
            <person name="Cullen D."/>
            <person name="Martin F."/>
            <person name="Rosso M.-N."/>
            <person name="Henrissat B."/>
            <person name="Hibbett D."/>
            <person name="Martinez A.T."/>
            <person name="Grigoriev I.V."/>
        </authorList>
    </citation>
    <scope>NUCLEOTIDE SEQUENCE</scope>
    <source>
        <strain evidence="1">ATCC 90797</strain>
    </source>
</reference>
<gene>
    <name evidence="1" type="ORF">BDN71DRAFT_1380070</name>
</gene>
<keyword evidence="2" id="KW-1185">Reference proteome</keyword>
<sequence length="241" mass="26944">MANQSLVPKNPSKSGKNWLVEVSQHDKSGNHIYTTAGGIVKTKVKVHGAKFSDEWPQSLYFPDGHIHAGLFKGMATILDECRFSRFVGKNSKLAQCPKFQCKGNLAAPFDCCCQHMLYNQPDFVDINSLLEAACKAHSFEVLFLPKFHCELNFIEQCWGYAKWIYQLNPASSQKDDLEKNAVAALEAVPLKTMFASHSCHFMDAYSCGLNSCQAAWAAKKYCGHRILPESILDDLEKSNIT</sequence>
<organism evidence="1 2">
    <name type="scientific">Pleurotus eryngii</name>
    <name type="common">Boletus of the steppes</name>
    <dbReference type="NCBI Taxonomy" id="5323"/>
    <lineage>
        <taxon>Eukaryota</taxon>
        <taxon>Fungi</taxon>
        <taxon>Dikarya</taxon>
        <taxon>Basidiomycota</taxon>
        <taxon>Agaricomycotina</taxon>
        <taxon>Agaricomycetes</taxon>
        <taxon>Agaricomycetidae</taxon>
        <taxon>Agaricales</taxon>
        <taxon>Pleurotineae</taxon>
        <taxon>Pleurotaceae</taxon>
        <taxon>Pleurotus</taxon>
    </lineage>
</organism>
<dbReference type="Gene3D" id="3.30.420.10">
    <property type="entry name" value="Ribonuclease H-like superfamily/Ribonuclease H"/>
    <property type="match status" value="1"/>
</dbReference>
<comment type="caution">
    <text evidence="1">The sequence shown here is derived from an EMBL/GenBank/DDBJ whole genome shotgun (WGS) entry which is preliminary data.</text>
</comment>
<dbReference type="InterPro" id="IPR036397">
    <property type="entry name" value="RNaseH_sf"/>
</dbReference>
<name>A0A9P6A7F2_PLEER</name>
<evidence type="ECO:0000313" key="2">
    <source>
        <dbReference type="Proteomes" id="UP000807025"/>
    </source>
</evidence>
<dbReference type="AlphaFoldDB" id="A0A9P6A7F2"/>
<dbReference type="OrthoDB" id="10039611at2759"/>
<dbReference type="EMBL" id="MU154523">
    <property type="protein sequence ID" value="KAF9501342.1"/>
    <property type="molecule type" value="Genomic_DNA"/>
</dbReference>
<dbReference type="Proteomes" id="UP000807025">
    <property type="component" value="Unassembled WGS sequence"/>
</dbReference>
<evidence type="ECO:0000313" key="1">
    <source>
        <dbReference type="EMBL" id="KAF9501342.1"/>
    </source>
</evidence>
<protein>
    <submittedName>
        <fullName evidence="1">Uncharacterized protein</fullName>
    </submittedName>
</protein>
<accession>A0A9P6A7F2</accession>
<proteinExistence type="predicted"/>
<dbReference type="GO" id="GO:0003676">
    <property type="term" value="F:nucleic acid binding"/>
    <property type="evidence" value="ECO:0007669"/>
    <property type="project" value="InterPro"/>
</dbReference>